<feature type="transmembrane region" description="Helical" evidence="7">
    <location>
        <begin position="220"/>
        <end position="240"/>
    </location>
</feature>
<dbReference type="GO" id="GO:0005886">
    <property type="term" value="C:plasma membrane"/>
    <property type="evidence" value="ECO:0007669"/>
    <property type="project" value="UniProtKB-SubCell"/>
</dbReference>
<dbReference type="GO" id="GO:0070782">
    <property type="term" value="P:phosphatidylserine exposure on apoptotic cell surface"/>
    <property type="evidence" value="ECO:0007669"/>
    <property type="project" value="TreeGrafter"/>
</dbReference>
<gene>
    <name evidence="8" type="primary">Dwil\GK25056</name>
    <name evidence="8" type="ORF">Dwil_GK25056</name>
</gene>
<dbReference type="FunCoup" id="B4NCM2">
    <property type="interactions" value="389"/>
</dbReference>
<dbReference type="GO" id="GO:1902742">
    <property type="term" value="P:apoptotic process involved in development"/>
    <property type="evidence" value="ECO:0007669"/>
    <property type="project" value="TreeGrafter"/>
</dbReference>
<dbReference type="Proteomes" id="UP000007798">
    <property type="component" value="Unassembled WGS sequence"/>
</dbReference>
<evidence type="ECO:0000256" key="4">
    <source>
        <dbReference type="ARBA" id="ARBA00022692"/>
    </source>
</evidence>
<dbReference type="AlphaFoldDB" id="B4NCM2"/>
<feature type="transmembrane region" description="Helical" evidence="7">
    <location>
        <begin position="247"/>
        <end position="266"/>
    </location>
</feature>
<dbReference type="PROSITE" id="PS51257">
    <property type="entry name" value="PROKAR_LIPOPROTEIN"/>
    <property type="match status" value="1"/>
</dbReference>
<dbReference type="STRING" id="7260.B4NCM2"/>
<feature type="transmembrane region" description="Helical" evidence="7">
    <location>
        <begin position="305"/>
        <end position="324"/>
    </location>
</feature>
<dbReference type="Pfam" id="PF09815">
    <property type="entry name" value="XK-related"/>
    <property type="match status" value="1"/>
</dbReference>
<proteinExistence type="inferred from homology"/>
<dbReference type="EMBL" id="CH964239">
    <property type="protein sequence ID" value="EDW82581.2"/>
    <property type="molecule type" value="Genomic_DNA"/>
</dbReference>
<protein>
    <recommendedName>
        <fullName evidence="7">XK-related protein</fullName>
    </recommendedName>
</protein>
<dbReference type="InParanoid" id="B4NCM2"/>
<feature type="transmembrane region" description="Helical" evidence="7">
    <location>
        <begin position="180"/>
        <end position="200"/>
    </location>
</feature>
<organism evidence="8 9">
    <name type="scientific">Drosophila willistoni</name>
    <name type="common">Fruit fly</name>
    <dbReference type="NCBI Taxonomy" id="7260"/>
    <lineage>
        <taxon>Eukaryota</taxon>
        <taxon>Metazoa</taxon>
        <taxon>Ecdysozoa</taxon>
        <taxon>Arthropoda</taxon>
        <taxon>Hexapoda</taxon>
        <taxon>Insecta</taxon>
        <taxon>Pterygota</taxon>
        <taxon>Neoptera</taxon>
        <taxon>Endopterygota</taxon>
        <taxon>Diptera</taxon>
        <taxon>Brachycera</taxon>
        <taxon>Muscomorpha</taxon>
        <taxon>Ephydroidea</taxon>
        <taxon>Drosophilidae</taxon>
        <taxon>Drosophila</taxon>
        <taxon>Sophophora</taxon>
    </lineage>
</organism>
<evidence type="ECO:0000256" key="1">
    <source>
        <dbReference type="ARBA" id="ARBA00004651"/>
    </source>
</evidence>
<comment type="subcellular location">
    <subcellularLocation>
        <location evidence="1">Cell membrane</location>
        <topology evidence="1">Multi-pass membrane protein</topology>
    </subcellularLocation>
    <subcellularLocation>
        <location evidence="7">Membrane</location>
        <topology evidence="7">Multi-pass membrane protein</topology>
    </subcellularLocation>
</comment>
<feature type="transmembrane region" description="Helical" evidence="7">
    <location>
        <begin position="62"/>
        <end position="84"/>
    </location>
</feature>
<evidence type="ECO:0000256" key="5">
    <source>
        <dbReference type="ARBA" id="ARBA00022989"/>
    </source>
</evidence>
<keyword evidence="9" id="KW-1185">Reference proteome</keyword>
<sequence length="359" mass="41221">MKDTGNHREEIGPSPNMGIAEMVEITSCNIFFTGCAAIMRLISIVVNWYLVFEYWKSESYAYSAWTLASILIPMVITSIIYSHIVSTDQTGHGRILYRGTMSDIVLSYLFRDGYTLNYALNYTQAKKQDNKEGEIRYYQKYVKEECNVGFIRLFDSFLETAPQKILQLVIVLRFIKTLTYFRAFTFVIYFLSIAWCLVAYNRSNRLVQLDKYDIGTNGLIVQFFFLLCLTVSRTLCIAYVASIYPLATLAMCLCHILVCGSIVFLVDAPKLANSVFMNYLCCITFGVVYLFIFTPVKDAPTKYKYIYYLSFCLVQNITACILFIPLYISIAILGLYVIGIILMIFYYLMCHPGITSTLY</sequence>
<feature type="transmembrane region" description="Helical" evidence="7">
    <location>
        <begin position="330"/>
        <end position="349"/>
    </location>
</feature>
<evidence type="ECO:0000256" key="3">
    <source>
        <dbReference type="ARBA" id="ARBA00022475"/>
    </source>
</evidence>
<keyword evidence="3" id="KW-1003">Cell membrane</keyword>
<evidence type="ECO:0000256" key="7">
    <source>
        <dbReference type="RuleBase" id="RU910716"/>
    </source>
</evidence>
<reference evidence="8 9" key="1">
    <citation type="journal article" date="2007" name="Nature">
        <title>Evolution of genes and genomes on the Drosophila phylogeny.</title>
        <authorList>
            <consortium name="Drosophila 12 Genomes Consortium"/>
            <person name="Clark A.G."/>
            <person name="Eisen M.B."/>
            <person name="Smith D.R."/>
            <person name="Bergman C.M."/>
            <person name="Oliver B."/>
            <person name="Markow T.A."/>
            <person name="Kaufman T.C."/>
            <person name="Kellis M."/>
            <person name="Gelbart W."/>
            <person name="Iyer V.N."/>
            <person name="Pollard D.A."/>
            <person name="Sackton T.B."/>
            <person name="Larracuente A.M."/>
            <person name="Singh N.D."/>
            <person name="Abad J.P."/>
            <person name="Abt D.N."/>
            <person name="Adryan B."/>
            <person name="Aguade M."/>
            <person name="Akashi H."/>
            <person name="Anderson W.W."/>
            <person name="Aquadro C.F."/>
            <person name="Ardell D.H."/>
            <person name="Arguello R."/>
            <person name="Artieri C.G."/>
            <person name="Barbash D.A."/>
            <person name="Barker D."/>
            <person name="Barsanti P."/>
            <person name="Batterham P."/>
            <person name="Batzoglou S."/>
            <person name="Begun D."/>
            <person name="Bhutkar A."/>
            <person name="Blanco E."/>
            <person name="Bosak S.A."/>
            <person name="Bradley R.K."/>
            <person name="Brand A.D."/>
            <person name="Brent M.R."/>
            <person name="Brooks A.N."/>
            <person name="Brown R.H."/>
            <person name="Butlin R.K."/>
            <person name="Caggese C."/>
            <person name="Calvi B.R."/>
            <person name="Bernardo de Carvalho A."/>
            <person name="Caspi A."/>
            <person name="Castrezana S."/>
            <person name="Celniker S.E."/>
            <person name="Chang J.L."/>
            <person name="Chapple C."/>
            <person name="Chatterji S."/>
            <person name="Chinwalla A."/>
            <person name="Civetta A."/>
            <person name="Clifton S.W."/>
            <person name="Comeron J.M."/>
            <person name="Costello J.C."/>
            <person name="Coyne J.A."/>
            <person name="Daub J."/>
            <person name="David R.G."/>
            <person name="Delcher A.L."/>
            <person name="Delehaunty K."/>
            <person name="Do C.B."/>
            <person name="Ebling H."/>
            <person name="Edwards K."/>
            <person name="Eickbush T."/>
            <person name="Evans J.D."/>
            <person name="Filipski A."/>
            <person name="Findeiss S."/>
            <person name="Freyhult E."/>
            <person name="Fulton L."/>
            <person name="Fulton R."/>
            <person name="Garcia A.C."/>
            <person name="Gardiner A."/>
            <person name="Garfield D.A."/>
            <person name="Garvin B.E."/>
            <person name="Gibson G."/>
            <person name="Gilbert D."/>
            <person name="Gnerre S."/>
            <person name="Godfrey J."/>
            <person name="Good R."/>
            <person name="Gotea V."/>
            <person name="Gravely B."/>
            <person name="Greenberg A.J."/>
            <person name="Griffiths-Jones S."/>
            <person name="Gross S."/>
            <person name="Guigo R."/>
            <person name="Gustafson E.A."/>
            <person name="Haerty W."/>
            <person name="Hahn M.W."/>
            <person name="Halligan D.L."/>
            <person name="Halpern A.L."/>
            <person name="Halter G.M."/>
            <person name="Han M.V."/>
            <person name="Heger A."/>
            <person name="Hillier L."/>
            <person name="Hinrichs A.S."/>
            <person name="Holmes I."/>
            <person name="Hoskins R.A."/>
            <person name="Hubisz M.J."/>
            <person name="Hultmark D."/>
            <person name="Huntley M.A."/>
            <person name="Jaffe D.B."/>
            <person name="Jagadeeshan S."/>
            <person name="Jeck W.R."/>
            <person name="Johnson J."/>
            <person name="Jones C.D."/>
            <person name="Jordan W.C."/>
            <person name="Karpen G.H."/>
            <person name="Kataoka E."/>
            <person name="Keightley P.D."/>
            <person name="Kheradpour P."/>
            <person name="Kirkness E.F."/>
            <person name="Koerich L.B."/>
            <person name="Kristiansen K."/>
            <person name="Kudrna D."/>
            <person name="Kulathinal R.J."/>
            <person name="Kumar S."/>
            <person name="Kwok R."/>
            <person name="Lander E."/>
            <person name="Langley C.H."/>
            <person name="Lapoint R."/>
            <person name="Lazzaro B.P."/>
            <person name="Lee S.J."/>
            <person name="Levesque L."/>
            <person name="Li R."/>
            <person name="Lin C.F."/>
            <person name="Lin M.F."/>
            <person name="Lindblad-Toh K."/>
            <person name="Llopart A."/>
            <person name="Long M."/>
            <person name="Low L."/>
            <person name="Lozovsky E."/>
            <person name="Lu J."/>
            <person name="Luo M."/>
            <person name="Machado C.A."/>
            <person name="Makalowski W."/>
            <person name="Marzo M."/>
            <person name="Matsuda M."/>
            <person name="Matzkin L."/>
            <person name="McAllister B."/>
            <person name="McBride C.S."/>
            <person name="McKernan B."/>
            <person name="McKernan K."/>
            <person name="Mendez-Lago M."/>
            <person name="Minx P."/>
            <person name="Mollenhauer M.U."/>
            <person name="Montooth K."/>
            <person name="Mount S.M."/>
            <person name="Mu X."/>
            <person name="Myers E."/>
            <person name="Negre B."/>
            <person name="Newfeld S."/>
            <person name="Nielsen R."/>
            <person name="Noor M.A."/>
            <person name="O'Grady P."/>
            <person name="Pachter L."/>
            <person name="Papaceit M."/>
            <person name="Parisi M.J."/>
            <person name="Parisi M."/>
            <person name="Parts L."/>
            <person name="Pedersen J.S."/>
            <person name="Pesole G."/>
            <person name="Phillippy A.M."/>
            <person name="Ponting C.P."/>
            <person name="Pop M."/>
            <person name="Porcelli D."/>
            <person name="Powell J.R."/>
            <person name="Prohaska S."/>
            <person name="Pruitt K."/>
            <person name="Puig M."/>
            <person name="Quesneville H."/>
            <person name="Ram K.R."/>
            <person name="Rand D."/>
            <person name="Rasmussen M.D."/>
            <person name="Reed L.K."/>
            <person name="Reenan R."/>
            <person name="Reily A."/>
            <person name="Remington K.A."/>
            <person name="Rieger T.T."/>
            <person name="Ritchie M.G."/>
            <person name="Robin C."/>
            <person name="Rogers Y.H."/>
            <person name="Rohde C."/>
            <person name="Rozas J."/>
            <person name="Rubenfield M.J."/>
            <person name="Ruiz A."/>
            <person name="Russo S."/>
            <person name="Salzberg S.L."/>
            <person name="Sanchez-Gracia A."/>
            <person name="Saranga D.J."/>
            <person name="Sato H."/>
            <person name="Schaeffer S.W."/>
            <person name="Schatz M.C."/>
            <person name="Schlenke T."/>
            <person name="Schwartz R."/>
            <person name="Segarra C."/>
            <person name="Singh R.S."/>
            <person name="Sirot L."/>
            <person name="Sirota M."/>
            <person name="Sisneros N.B."/>
            <person name="Smith C.D."/>
            <person name="Smith T.F."/>
            <person name="Spieth J."/>
            <person name="Stage D.E."/>
            <person name="Stark A."/>
            <person name="Stephan W."/>
            <person name="Strausberg R.L."/>
            <person name="Strempel S."/>
            <person name="Sturgill D."/>
            <person name="Sutton G."/>
            <person name="Sutton G.G."/>
            <person name="Tao W."/>
            <person name="Teichmann S."/>
            <person name="Tobari Y.N."/>
            <person name="Tomimura Y."/>
            <person name="Tsolas J.M."/>
            <person name="Valente V.L."/>
            <person name="Venter E."/>
            <person name="Venter J.C."/>
            <person name="Vicario S."/>
            <person name="Vieira F.G."/>
            <person name="Vilella A.J."/>
            <person name="Villasante A."/>
            <person name="Walenz B."/>
            <person name="Wang J."/>
            <person name="Wasserman M."/>
            <person name="Watts T."/>
            <person name="Wilson D."/>
            <person name="Wilson R.K."/>
            <person name="Wing R.A."/>
            <person name="Wolfner M.F."/>
            <person name="Wong A."/>
            <person name="Wong G.K."/>
            <person name="Wu C.I."/>
            <person name="Wu G."/>
            <person name="Yamamoto D."/>
            <person name="Yang H.P."/>
            <person name="Yang S.P."/>
            <person name="Yorke J.A."/>
            <person name="Yoshida K."/>
            <person name="Zdobnov E."/>
            <person name="Zhang P."/>
            <person name="Zhang Y."/>
            <person name="Zimin A.V."/>
            <person name="Baldwin J."/>
            <person name="Abdouelleil A."/>
            <person name="Abdulkadir J."/>
            <person name="Abebe A."/>
            <person name="Abera B."/>
            <person name="Abreu J."/>
            <person name="Acer S.C."/>
            <person name="Aftuck L."/>
            <person name="Alexander A."/>
            <person name="An P."/>
            <person name="Anderson E."/>
            <person name="Anderson S."/>
            <person name="Arachi H."/>
            <person name="Azer M."/>
            <person name="Bachantsang P."/>
            <person name="Barry A."/>
            <person name="Bayul T."/>
            <person name="Berlin A."/>
            <person name="Bessette D."/>
            <person name="Bloom T."/>
            <person name="Blye J."/>
            <person name="Boguslavskiy L."/>
            <person name="Bonnet C."/>
            <person name="Boukhgalter B."/>
            <person name="Bourzgui I."/>
            <person name="Brown A."/>
            <person name="Cahill P."/>
            <person name="Channer S."/>
            <person name="Cheshatsang Y."/>
            <person name="Chuda L."/>
            <person name="Citroen M."/>
            <person name="Collymore A."/>
            <person name="Cooke P."/>
            <person name="Costello M."/>
            <person name="D'Aco K."/>
            <person name="Daza R."/>
            <person name="De Haan G."/>
            <person name="DeGray S."/>
            <person name="DeMaso C."/>
            <person name="Dhargay N."/>
            <person name="Dooley K."/>
            <person name="Dooley E."/>
            <person name="Doricent M."/>
            <person name="Dorje P."/>
            <person name="Dorjee K."/>
            <person name="Dupes A."/>
            <person name="Elong R."/>
            <person name="Falk J."/>
            <person name="Farina A."/>
            <person name="Faro S."/>
            <person name="Ferguson D."/>
            <person name="Fisher S."/>
            <person name="Foley C.D."/>
            <person name="Franke A."/>
            <person name="Friedrich D."/>
            <person name="Gadbois L."/>
            <person name="Gearin G."/>
            <person name="Gearin C.R."/>
            <person name="Giannoukos G."/>
            <person name="Goode T."/>
            <person name="Graham J."/>
            <person name="Grandbois E."/>
            <person name="Grewal S."/>
            <person name="Gyaltsen K."/>
            <person name="Hafez N."/>
            <person name="Hagos B."/>
            <person name="Hall J."/>
            <person name="Henson C."/>
            <person name="Hollinger A."/>
            <person name="Honan T."/>
            <person name="Huard M.D."/>
            <person name="Hughes L."/>
            <person name="Hurhula B."/>
            <person name="Husby M.E."/>
            <person name="Kamat A."/>
            <person name="Kanga B."/>
            <person name="Kashin S."/>
            <person name="Khazanovich D."/>
            <person name="Kisner P."/>
            <person name="Lance K."/>
            <person name="Lara M."/>
            <person name="Lee W."/>
            <person name="Lennon N."/>
            <person name="Letendre F."/>
            <person name="LeVine R."/>
            <person name="Lipovsky A."/>
            <person name="Liu X."/>
            <person name="Liu J."/>
            <person name="Liu S."/>
            <person name="Lokyitsang T."/>
            <person name="Lokyitsang Y."/>
            <person name="Lubonja R."/>
            <person name="Lui A."/>
            <person name="MacDonald P."/>
            <person name="Magnisalis V."/>
            <person name="Maru K."/>
            <person name="Matthews C."/>
            <person name="McCusker W."/>
            <person name="McDonough S."/>
            <person name="Mehta T."/>
            <person name="Meldrim J."/>
            <person name="Meneus L."/>
            <person name="Mihai O."/>
            <person name="Mihalev A."/>
            <person name="Mihova T."/>
            <person name="Mittelman R."/>
            <person name="Mlenga V."/>
            <person name="Montmayeur A."/>
            <person name="Mulrain L."/>
            <person name="Navidi A."/>
            <person name="Naylor J."/>
            <person name="Negash T."/>
            <person name="Nguyen T."/>
            <person name="Nguyen N."/>
            <person name="Nicol R."/>
            <person name="Norbu C."/>
            <person name="Norbu N."/>
            <person name="Novod N."/>
            <person name="O'Neill B."/>
            <person name="Osman S."/>
            <person name="Markiewicz E."/>
            <person name="Oyono O.L."/>
            <person name="Patti C."/>
            <person name="Phunkhang P."/>
            <person name="Pierre F."/>
            <person name="Priest M."/>
            <person name="Raghuraman S."/>
            <person name="Rege F."/>
            <person name="Reyes R."/>
            <person name="Rise C."/>
            <person name="Rogov P."/>
            <person name="Ross K."/>
            <person name="Ryan E."/>
            <person name="Settipalli S."/>
            <person name="Shea T."/>
            <person name="Sherpa N."/>
            <person name="Shi L."/>
            <person name="Shih D."/>
            <person name="Sparrow T."/>
            <person name="Spaulding J."/>
            <person name="Stalker J."/>
            <person name="Stange-Thomann N."/>
            <person name="Stavropoulos S."/>
            <person name="Stone C."/>
            <person name="Strader C."/>
            <person name="Tesfaye S."/>
            <person name="Thomson T."/>
            <person name="Thoulutsang Y."/>
            <person name="Thoulutsang D."/>
            <person name="Topham K."/>
            <person name="Topping I."/>
            <person name="Tsamla T."/>
            <person name="Vassiliev H."/>
            <person name="Vo A."/>
            <person name="Wangchuk T."/>
            <person name="Wangdi T."/>
            <person name="Weiand M."/>
            <person name="Wilkinson J."/>
            <person name="Wilson A."/>
            <person name="Yadav S."/>
            <person name="Young G."/>
            <person name="Yu Q."/>
            <person name="Zembek L."/>
            <person name="Zhong D."/>
            <person name="Zimmer A."/>
            <person name="Zwirko Z."/>
            <person name="Jaffe D.B."/>
            <person name="Alvarez P."/>
            <person name="Brockman W."/>
            <person name="Butler J."/>
            <person name="Chin C."/>
            <person name="Gnerre S."/>
            <person name="Grabherr M."/>
            <person name="Kleber M."/>
            <person name="Mauceli E."/>
            <person name="MacCallum I."/>
        </authorList>
    </citation>
    <scope>NUCLEOTIDE SEQUENCE [LARGE SCALE GENOMIC DNA]</scope>
    <source>
        <strain evidence="9">Tucson 14030-0811.24</strain>
    </source>
</reference>
<dbReference type="GO" id="GO:0043652">
    <property type="term" value="P:engulfment of apoptotic cell"/>
    <property type="evidence" value="ECO:0007669"/>
    <property type="project" value="TreeGrafter"/>
</dbReference>
<feature type="transmembrane region" description="Helical" evidence="7">
    <location>
        <begin position="272"/>
        <end position="293"/>
    </location>
</feature>
<evidence type="ECO:0000313" key="9">
    <source>
        <dbReference type="Proteomes" id="UP000007798"/>
    </source>
</evidence>
<dbReference type="HOGENOM" id="CLU_028534_3_0_1"/>
<dbReference type="PANTHER" id="PTHR16024:SF6">
    <property type="entry name" value="XK-RELATED PROTEIN"/>
    <property type="match status" value="1"/>
</dbReference>
<accession>B4NCM2</accession>
<evidence type="ECO:0000256" key="2">
    <source>
        <dbReference type="ARBA" id="ARBA00008789"/>
    </source>
</evidence>
<comment type="similarity">
    <text evidence="2 7">Belongs to the XK family.</text>
</comment>
<dbReference type="InterPro" id="IPR050895">
    <property type="entry name" value="XK-related_scramblase"/>
</dbReference>
<evidence type="ECO:0000313" key="8">
    <source>
        <dbReference type="EMBL" id="EDW82581.2"/>
    </source>
</evidence>
<dbReference type="eggNOG" id="KOG0045">
    <property type="taxonomic scope" value="Eukaryota"/>
</dbReference>
<evidence type="ECO:0000256" key="6">
    <source>
        <dbReference type="ARBA" id="ARBA00023136"/>
    </source>
</evidence>
<dbReference type="KEGG" id="dwi:6648662"/>
<dbReference type="InterPro" id="IPR018629">
    <property type="entry name" value="XK-rel"/>
</dbReference>
<keyword evidence="4 7" id="KW-0812">Transmembrane</keyword>
<feature type="transmembrane region" description="Helical" evidence="7">
    <location>
        <begin position="30"/>
        <end position="50"/>
    </location>
</feature>
<dbReference type="PANTHER" id="PTHR16024">
    <property type="entry name" value="XK-RELATED PROTEIN"/>
    <property type="match status" value="1"/>
</dbReference>
<name>B4NCM2_DROWI</name>
<keyword evidence="6 7" id="KW-0472">Membrane</keyword>
<keyword evidence="5 7" id="KW-1133">Transmembrane helix</keyword>
<dbReference type="OrthoDB" id="6136301at2759"/>